<dbReference type="InterPro" id="IPR010111">
    <property type="entry name" value="Kynureninase"/>
</dbReference>
<protein>
    <submittedName>
        <fullName evidence="2">Uncharacterized protein</fullName>
    </submittedName>
</protein>
<evidence type="ECO:0000313" key="3">
    <source>
        <dbReference type="Proteomes" id="UP000770717"/>
    </source>
</evidence>
<dbReference type="EMBL" id="WNTK01002668">
    <property type="protein sequence ID" value="KAG9465802.1"/>
    <property type="molecule type" value="Genomic_DNA"/>
</dbReference>
<dbReference type="GO" id="GO:0019441">
    <property type="term" value="P:L-tryptophan catabolic process to kynurenine"/>
    <property type="evidence" value="ECO:0007669"/>
    <property type="project" value="TreeGrafter"/>
</dbReference>
<dbReference type="OrthoDB" id="5978656at2759"/>
<dbReference type="GO" id="GO:0030429">
    <property type="term" value="F:kynureninase activity"/>
    <property type="evidence" value="ECO:0007669"/>
    <property type="project" value="InterPro"/>
</dbReference>
<dbReference type="Gene3D" id="3.90.1150.10">
    <property type="entry name" value="Aspartate Aminotransferase, domain 1"/>
    <property type="match status" value="1"/>
</dbReference>
<gene>
    <name evidence="2" type="ORF">GDO78_017708</name>
</gene>
<dbReference type="Proteomes" id="UP000770717">
    <property type="component" value="Unassembled WGS sequence"/>
</dbReference>
<dbReference type="GO" id="GO:0030170">
    <property type="term" value="F:pyridoxal phosphate binding"/>
    <property type="evidence" value="ECO:0007669"/>
    <property type="project" value="InterPro"/>
</dbReference>
<dbReference type="InterPro" id="IPR015422">
    <property type="entry name" value="PyrdxlP-dep_Trfase_small"/>
</dbReference>
<name>A0A8J6C7Q0_ELECQ</name>
<dbReference type="AlphaFoldDB" id="A0A8J6C7Q0"/>
<organism evidence="2 3">
    <name type="scientific">Eleutherodactylus coqui</name>
    <name type="common">Puerto Rican coqui</name>
    <dbReference type="NCBI Taxonomy" id="57060"/>
    <lineage>
        <taxon>Eukaryota</taxon>
        <taxon>Metazoa</taxon>
        <taxon>Chordata</taxon>
        <taxon>Craniata</taxon>
        <taxon>Vertebrata</taxon>
        <taxon>Euteleostomi</taxon>
        <taxon>Amphibia</taxon>
        <taxon>Batrachia</taxon>
        <taxon>Anura</taxon>
        <taxon>Neobatrachia</taxon>
        <taxon>Hyloidea</taxon>
        <taxon>Eleutherodactylidae</taxon>
        <taxon>Eleutherodactylinae</taxon>
        <taxon>Eleutherodactylus</taxon>
        <taxon>Eleutherodactylus</taxon>
    </lineage>
</organism>
<evidence type="ECO:0000256" key="1">
    <source>
        <dbReference type="ARBA" id="ARBA00022898"/>
    </source>
</evidence>
<dbReference type="GO" id="GO:0043420">
    <property type="term" value="P:anthranilate metabolic process"/>
    <property type="evidence" value="ECO:0007669"/>
    <property type="project" value="TreeGrafter"/>
</dbReference>
<dbReference type="PANTHER" id="PTHR14084:SF0">
    <property type="entry name" value="KYNURENINASE"/>
    <property type="match status" value="1"/>
</dbReference>
<dbReference type="GO" id="GO:0005737">
    <property type="term" value="C:cytoplasm"/>
    <property type="evidence" value="ECO:0007669"/>
    <property type="project" value="InterPro"/>
</dbReference>
<comment type="caution">
    <text evidence="2">The sequence shown here is derived from an EMBL/GenBank/DDBJ whole genome shotgun (WGS) entry which is preliminary data.</text>
</comment>
<keyword evidence="1" id="KW-0663">Pyridoxal phosphate</keyword>
<evidence type="ECO:0000313" key="2">
    <source>
        <dbReference type="EMBL" id="KAG9465802.1"/>
    </source>
</evidence>
<keyword evidence="3" id="KW-1185">Reference proteome</keyword>
<proteinExistence type="predicted"/>
<reference evidence="2" key="1">
    <citation type="thesis" date="2020" institute="ProQuest LLC" country="789 East Eisenhower Parkway, Ann Arbor, MI, USA">
        <title>Comparative Genomics and Chromosome Evolution.</title>
        <authorList>
            <person name="Mudd A.B."/>
        </authorList>
    </citation>
    <scope>NUCLEOTIDE SEQUENCE</scope>
    <source>
        <strain evidence="2">HN-11 Male</strain>
        <tissue evidence="2">Kidney and liver</tissue>
    </source>
</reference>
<accession>A0A8J6C7Q0</accession>
<dbReference type="GO" id="GO:0009435">
    <property type="term" value="P:NAD+ biosynthetic process"/>
    <property type="evidence" value="ECO:0007669"/>
    <property type="project" value="InterPro"/>
</dbReference>
<dbReference type="PANTHER" id="PTHR14084">
    <property type="entry name" value="KYNURENINASE"/>
    <property type="match status" value="1"/>
</dbReference>
<sequence>MNTSSHMSPVTRLESAASRLGCSVLDEDLALYLDNEDELKHLRQCFHIPKIKDLPTTDKSLVNEDDDCVYLCGNSLGLLPKNVKLYLDEELDKWAKMCVLISHDIYN</sequence>